<dbReference type="EMBL" id="JBBPCO010000004">
    <property type="protein sequence ID" value="MEK8089239.1"/>
    <property type="molecule type" value="Genomic_DNA"/>
</dbReference>
<reference evidence="1 2" key="1">
    <citation type="submission" date="2024-04" db="EMBL/GenBank/DDBJ databases">
        <authorList>
            <person name="Abashina T."/>
            <person name="Shaikin A."/>
        </authorList>
    </citation>
    <scope>NUCLEOTIDE SEQUENCE [LARGE SCALE GENOMIC DNA]</scope>
    <source>
        <strain evidence="1 2">AAFK</strain>
    </source>
</reference>
<organism evidence="1 2">
    <name type="scientific">Thermithiobacillus plumbiphilus</name>
    <dbReference type="NCBI Taxonomy" id="1729899"/>
    <lineage>
        <taxon>Bacteria</taxon>
        <taxon>Pseudomonadati</taxon>
        <taxon>Pseudomonadota</taxon>
        <taxon>Acidithiobacillia</taxon>
        <taxon>Acidithiobacillales</taxon>
        <taxon>Thermithiobacillaceae</taxon>
        <taxon>Thermithiobacillus</taxon>
    </lineage>
</organism>
<keyword evidence="2" id="KW-1185">Reference proteome</keyword>
<proteinExistence type="predicted"/>
<sequence length="157" mass="16402">MSVIEGIFHNPETGLDERRPIACDAFGRLLAADGAGAVAASRVEVFTIGALARAASVTTDPVDLGVGHPYTLVVARKAGAASRNEAMEIQSSIDGVRWLPAAGIHPDANVAWYEPNGGSDYFTVQGRPIGRFARIAFKNGNTAQTELVLELAALAGV</sequence>
<gene>
    <name evidence="1" type="ORF">WOB96_05610</name>
</gene>
<accession>A0ABU9D6S7</accession>
<name>A0ABU9D6S7_9PROT</name>
<evidence type="ECO:0000313" key="1">
    <source>
        <dbReference type="EMBL" id="MEK8089239.1"/>
    </source>
</evidence>
<dbReference type="Proteomes" id="UP001446205">
    <property type="component" value="Unassembled WGS sequence"/>
</dbReference>
<comment type="caution">
    <text evidence="1">The sequence shown here is derived from an EMBL/GenBank/DDBJ whole genome shotgun (WGS) entry which is preliminary data.</text>
</comment>
<evidence type="ECO:0000313" key="2">
    <source>
        <dbReference type="Proteomes" id="UP001446205"/>
    </source>
</evidence>
<protein>
    <submittedName>
        <fullName evidence="1">Uncharacterized protein</fullName>
    </submittedName>
</protein>
<dbReference type="RefSeq" id="WP_341370301.1">
    <property type="nucleotide sequence ID" value="NZ_JBBPCO010000004.1"/>
</dbReference>